<evidence type="ECO:0000256" key="1">
    <source>
        <dbReference type="SAM" id="SignalP"/>
    </source>
</evidence>
<keyword evidence="1" id="KW-0732">Signal</keyword>
<evidence type="ECO:0000259" key="2">
    <source>
        <dbReference type="Pfam" id="PF07589"/>
    </source>
</evidence>
<accession>A0A917A1P8</accession>
<dbReference type="NCBIfam" id="NF035944">
    <property type="entry name" value="PEPxxWA-CTERM"/>
    <property type="match status" value="1"/>
</dbReference>
<dbReference type="NCBIfam" id="TIGR02595">
    <property type="entry name" value="PEP_CTERM"/>
    <property type="match status" value="1"/>
</dbReference>
<evidence type="ECO:0000313" key="3">
    <source>
        <dbReference type="EMBL" id="GGE21175.1"/>
    </source>
</evidence>
<dbReference type="InterPro" id="IPR013424">
    <property type="entry name" value="Ice-binding_C"/>
</dbReference>
<organism evidence="3 4">
    <name type="scientific">Sandarakinorhabdus glacialis</name>
    <dbReference type="NCBI Taxonomy" id="1614636"/>
    <lineage>
        <taxon>Bacteria</taxon>
        <taxon>Pseudomonadati</taxon>
        <taxon>Pseudomonadota</taxon>
        <taxon>Alphaproteobacteria</taxon>
        <taxon>Sphingomonadales</taxon>
        <taxon>Sphingosinicellaceae</taxon>
        <taxon>Sandarakinorhabdus</taxon>
    </lineage>
</organism>
<sequence>MSSMKTLTVIAVVAGSMLAAVAPANAVVETFATYTAVGGANVRFVNSGTNPARTSDARYYTISAPSHTTAGSVLVNFSFLQASLAPFITNISALYTLDATIAPFSPVSSTGAFTQAGLSANFSFVTTQDITISGPGYITTFYAAGSNLLSGSFSGGSILGNINGTSGASFASGTNGSTISYTSDFLTFAPDALLDRAQALTAVTSRFARTTNGALRTFKAVASGQFSSDPAPEVNATVPEPGIWAMLVTGFGLVGFSMRRRSRVPAA</sequence>
<protein>
    <recommendedName>
        <fullName evidence="2">Ice-binding protein C-terminal domain-containing protein</fullName>
    </recommendedName>
</protein>
<keyword evidence="4" id="KW-1185">Reference proteome</keyword>
<name>A0A917A1P8_9SPHN</name>
<evidence type="ECO:0000313" key="4">
    <source>
        <dbReference type="Proteomes" id="UP000635071"/>
    </source>
</evidence>
<dbReference type="EMBL" id="BMJM01000015">
    <property type="protein sequence ID" value="GGE21175.1"/>
    <property type="molecule type" value="Genomic_DNA"/>
</dbReference>
<dbReference type="Pfam" id="PF07589">
    <property type="entry name" value="PEP-CTERM"/>
    <property type="match status" value="1"/>
</dbReference>
<reference evidence="3" key="1">
    <citation type="journal article" date="2014" name="Int. J. Syst. Evol. Microbiol.">
        <title>Complete genome sequence of Corynebacterium casei LMG S-19264T (=DSM 44701T), isolated from a smear-ripened cheese.</title>
        <authorList>
            <consortium name="US DOE Joint Genome Institute (JGI-PGF)"/>
            <person name="Walter F."/>
            <person name="Albersmeier A."/>
            <person name="Kalinowski J."/>
            <person name="Ruckert C."/>
        </authorList>
    </citation>
    <scope>NUCLEOTIDE SEQUENCE</scope>
    <source>
        <strain evidence="3">CGMCC 1.15519</strain>
    </source>
</reference>
<reference evidence="3" key="2">
    <citation type="submission" date="2020-09" db="EMBL/GenBank/DDBJ databases">
        <authorList>
            <person name="Sun Q."/>
            <person name="Zhou Y."/>
        </authorList>
    </citation>
    <scope>NUCLEOTIDE SEQUENCE</scope>
    <source>
        <strain evidence="3">CGMCC 1.15519</strain>
    </source>
</reference>
<dbReference type="AlphaFoldDB" id="A0A917A1P8"/>
<feature type="domain" description="Ice-binding protein C-terminal" evidence="2">
    <location>
        <begin position="237"/>
        <end position="261"/>
    </location>
</feature>
<dbReference type="Proteomes" id="UP000635071">
    <property type="component" value="Unassembled WGS sequence"/>
</dbReference>
<feature type="signal peptide" evidence="1">
    <location>
        <begin position="1"/>
        <end position="26"/>
    </location>
</feature>
<proteinExistence type="predicted"/>
<feature type="chain" id="PRO_5037664071" description="Ice-binding protein C-terminal domain-containing protein" evidence="1">
    <location>
        <begin position="27"/>
        <end position="267"/>
    </location>
</feature>
<comment type="caution">
    <text evidence="3">The sequence shown here is derived from an EMBL/GenBank/DDBJ whole genome shotgun (WGS) entry which is preliminary data.</text>
</comment>
<gene>
    <name evidence="3" type="ORF">GCM10011529_29760</name>
</gene>